<organism evidence="1 2">
    <name type="scientific">Linnemannia elongata AG-77</name>
    <dbReference type="NCBI Taxonomy" id="1314771"/>
    <lineage>
        <taxon>Eukaryota</taxon>
        <taxon>Fungi</taxon>
        <taxon>Fungi incertae sedis</taxon>
        <taxon>Mucoromycota</taxon>
        <taxon>Mortierellomycotina</taxon>
        <taxon>Mortierellomycetes</taxon>
        <taxon>Mortierellales</taxon>
        <taxon>Mortierellaceae</taxon>
        <taxon>Linnemannia</taxon>
    </lineage>
</organism>
<evidence type="ECO:0008006" key="3">
    <source>
        <dbReference type="Google" id="ProtNLM"/>
    </source>
</evidence>
<evidence type="ECO:0000313" key="1">
    <source>
        <dbReference type="EMBL" id="OAQ22246.1"/>
    </source>
</evidence>
<keyword evidence="2" id="KW-1185">Reference proteome</keyword>
<proteinExistence type="predicted"/>
<dbReference type="Proteomes" id="UP000078512">
    <property type="component" value="Unassembled WGS sequence"/>
</dbReference>
<feature type="non-terminal residue" evidence="1">
    <location>
        <position position="100"/>
    </location>
</feature>
<dbReference type="OrthoDB" id="5598377at2759"/>
<evidence type="ECO:0000313" key="2">
    <source>
        <dbReference type="Proteomes" id="UP000078512"/>
    </source>
</evidence>
<gene>
    <name evidence="1" type="ORF">K457DRAFT_1760676</name>
</gene>
<feature type="non-terminal residue" evidence="1">
    <location>
        <position position="1"/>
    </location>
</feature>
<name>A0A197JCL8_9FUNG</name>
<sequence length="100" mass="11079">LVPPLHNPSTNNLTTTAEERLQVASDFYSQLYTPDQSDEHATQQLIDSLPPAAILTDIDKVGLTLRISDLELENAIDMSPHSKAPGRDGLPFELYRHIIS</sequence>
<dbReference type="AlphaFoldDB" id="A0A197JCL8"/>
<protein>
    <recommendedName>
        <fullName evidence="3">Reverse transcriptase domain-containing protein</fullName>
    </recommendedName>
</protein>
<dbReference type="EMBL" id="KV442192">
    <property type="protein sequence ID" value="OAQ22246.1"/>
    <property type="molecule type" value="Genomic_DNA"/>
</dbReference>
<reference evidence="1 2" key="1">
    <citation type="submission" date="2016-05" db="EMBL/GenBank/DDBJ databases">
        <title>Genome sequencing reveals origins of a unique bacterial endosymbiosis in the earliest lineages of terrestrial Fungi.</title>
        <authorList>
            <consortium name="DOE Joint Genome Institute"/>
            <person name="Uehling J."/>
            <person name="Gryganskyi A."/>
            <person name="Hameed K."/>
            <person name="Tschaplinski T."/>
            <person name="Misztal P."/>
            <person name="Wu S."/>
            <person name="Desiro A."/>
            <person name="Vande Pol N."/>
            <person name="Du Z.-Y."/>
            <person name="Zienkiewicz A."/>
            <person name="Zienkiewicz K."/>
            <person name="Morin E."/>
            <person name="Tisserant E."/>
            <person name="Splivallo R."/>
            <person name="Hainaut M."/>
            <person name="Henrissat B."/>
            <person name="Ohm R."/>
            <person name="Kuo A."/>
            <person name="Yan J."/>
            <person name="Lipzen A."/>
            <person name="Nolan M."/>
            <person name="Labutti K."/>
            <person name="Barry K."/>
            <person name="Goldstein A."/>
            <person name="Labbe J."/>
            <person name="Schadt C."/>
            <person name="Tuskan G."/>
            <person name="Grigoriev I."/>
            <person name="Martin F."/>
            <person name="Vilgalys R."/>
            <person name="Bonito G."/>
        </authorList>
    </citation>
    <scope>NUCLEOTIDE SEQUENCE [LARGE SCALE GENOMIC DNA]</scope>
    <source>
        <strain evidence="1 2">AG-77</strain>
    </source>
</reference>
<accession>A0A197JCL8</accession>